<protein>
    <submittedName>
        <fullName evidence="2">Uncharacterized protein</fullName>
    </submittedName>
</protein>
<dbReference type="Pfam" id="PF19873">
    <property type="entry name" value="DUF6346"/>
    <property type="match status" value="1"/>
</dbReference>
<keyword evidence="1" id="KW-0472">Membrane</keyword>
<dbReference type="EMBL" id="KF264542">
    <property type="protein sequence ID" value="AGS49361.1"/>
    <property type="molecule type" value="Genomic_DNA"/>
</dbReference>
<organism evidence="2">
    <name type="scientific">uncultured bacterium esnapd4</name>
    <dbReference type="NCBI Taxonomy" id="1366610"/>
    <lineage>
        <taxon>Bacteria</taxon>
        <taxon>environmental samples</taxon>
    </lineage>
</organism>
<dbReference type="AlphaFoldDB" id="S5TTV3"/>
<dbReference type="InterPro" id="IPR045927">
    <property type="entry name" value="DUF6346"/>
</dbReference>
<evidence type="ECO:0000313" key="2">
    <source>
        <dbReference type="EMBL" id="AGS49361.1"/>
    </source>
</evidence>
<accession>S5TTV3</accession>
<reference evidence="2" key="1">
    <citation type="journal article" date="2013" name="Proc. Natl. Acad. Sci. U.S.A.">
        <title>Mapping gene clusters within arrayed metagenomic libraries to expand the structural diversity of biomedically relevant natural products.</title>
        <authorList>
            <person name="Owen J.G."/>
            <person name="Reddy B.V."/>
            <person name="Ternei M.A."/>
            <person name="Charlop-Powers Z."/>
            <person name="Calle P.Y."/>
            <person name="Kim J.H."/>
            <person name="Brady S.F."/>
        </authorList>
    </citation>
    <scope>NUCLEOTIDE SEQUENCE</scope>
</reference>
<keyword evidence="1" id="KW-1133">Transmembrane helix</keyword>
<evidence type="ECO:0000256" key="1">
    <source>
        <dbReference type="SAM" id="Phobius"/>
    </source>
</evidence>
<feature type="transmembrane region" description="Helical" evidence="1">
    <location>
        <begin position="66"/>
        <end position="85"/>
    </location>
</feature>
<keyword evidence="1" id="KW-0812">Transmembrane</keyword>
<proteinExistence type="predicted"/>
<name>S5TTV3_9BACT</name>
<sequence>MIHAIPVDHPIEIIWRDRARRANATISAGTDHLLDSQNRLRAGSNPDRSEVGREGTQVTKYRKRRLSLLWLLLCLYGAGFLGSFWDDHGVTGDPVARADNIQCQRDWFLLGTRWDCSATVTDSDGKQYRFTSDSSLLTPADIGTTSSATTNR</sequence>